<proteinExistence type="predicted"/>
<sequence length="103" mass="11563">MEKELLGQKNRVSVVGIRSYLWDAIKKPGFWGSGGGCWGKETGFLLLVSGVICGSEKETRFLGFWGWLLGQRNRVSVVGIRSYLWQRERNPVSSHASFKEGEA</sequence>
<comment type="caution">
    <text evidence="1">The sequence shown here is derived from an EMBL/GenBank/DDBJ whole genome shotgun (WGS) entry which is preliminary data.</text>
</comment>
<organism evidence="1 2">
    <name type="scientific">Planktothricoides raciborskii FACHB-1370</name>
    <dbReference type="NCBI Taxonomy" id="2949576"/>
    <lineage>
        <taxon>Bacteria</taxon>
        <taxon>Bacillati</taxon>
        <taxon>Cyanobacteriota</taxon>
        <taxon>Cyanophyceae</taxon>
        <taxon>Oscillatoriophycideae</taxon>
        <taxon>Oscillatoriales</taxon>
        <taxon>Oscillatoriaceae</taxon>
        <taxon>Planktothricoides</taxon>
    </lineage>
</organism>
<accession>A0ABR8EFU3</accession>
<evidence type="ECO:0000313" key="2">
    <source>
        <dbReference type="Proteomes" id="UP000641954"/>
    </source>
</evidence>
<reference evidence="1 2" key="1">
    <citation type="journal article" date="2020" name="ISME J.">
        <title>Comparative genomics reveals insights into cyanobacterial evolution and habitat adaptation.</title>
        <authorList>
            <person name="Chen M.Y."/>
            <person name="Teng W.K."/>
            <person name="Zhao L."/>
            <person name="Hu C.X."/>
            <person name="Zhou Y.K."/>
            <person name="Han B.P."/>
            <person name="Song L.R."/>
            <person name="Shu W.S."/>
        </authorList>
    </citation>
    <scope>NUCLEOTIDE SEQUENCE [LARGE SCALE GENOMIC DNA]</scope>
    <source>
        <strain evidence="1 2">FACHB-1370</strain>
    </source>
</reference>
<protein>
    <submittedName>
        <fullName evidence="1">Uncharacterized protein</fullName>
    </submittedName>
</protein>
<dbReference type="RefSeq" id="WP_190878354.1">
    <property type="nucleotide sequence ID" value="NZ_JACJSK010000013.1"/>
</dbReference>
<keyword evidence="2" id="KW-1185">Reference proteome</keyword>
<gene>
    <name evidence="1" type="ORF">H6G72_11605</name>
</gene>
<evidence type="ECO:0000313" key="1">
    <source>
        <dbReference type="EMBL" id="MBD2544471.1"/>
    </source>
</evidence>
<name>A0ABR8EFU3_9CYAN</name>
<dbReference type="EMBL" id="JACJSK010000013">
    <property type="protein sequence ID" value="MBD2544471.1"/>
    <property type="molecule type" value="Genomic_DNA"/>
</dbReference>
<dbReference type="Proteomes" id="UP000641954">
    <property type="component" value="Unassembled WGS sequence"/>
</dbReference>